<dbReference type="EMBL" id="VSRR010043932">
    <property type="protein sequence ID" value="MPC76679.1"/>
    <property type="molecule type" value="Genomic_DNA"/>
</dbReference>
<evidence type="ECO:0000256" key="1">
    <source>
        <dbReference type="SAM" id="MobiDB-lite"/>
    </source>
</evidence>
<dbReference type="AlphaFoldDB" id="A0A5B7I4B9"/>
<organism evidence="2 3">
    <name type="scientific">Portunus trituberculatus</name>
    <name type="common">Swimming crab</name>
    <name type="synonym">Neptunus trituberculatus</name>
    <dbReference type="NCBI Taxonomy" id="210409"/>
    <lineage>
        <taxon>Eukaryota</taxon>
        <taxon>Metazoa</taxon>
        <taxon>Ecdysozoa</taxon>
        <taxon>Arthropoda</taxon>
        <taxon>Crustacea</taxon>
        <taxon>Multicrustacea</taxon>
        <taxon>Malacostraca</taxon>
        <taxon>Eumalacostraca</taxon>
        <taxon>Eucarida</taxon>
        <taxon>Decapoda</taxon>
        <taxon>Pleocyemata</taxon>
        <taxon>Brachyura</taxon>
        <taxon>Eubrachyura</taxon>
        <taxon>Portunoidea</taxon>
        <taxon>Portunidae</taxon>
        <taxon>Portuninae</taxon>
        <taxon>Portunus</taxon>
    </lineage>
</organism>
<sequence>MCALSGDTRTADSHTGLPRAPTPPNPRGAQQGRGRARGGVRVEVAWRAWEVAPRSHAAVHSSQPQSGAACELECPPSHPRAALTPKMKPRNKGLSGRVSWRGADSVAILVWLAVRRAI</sequence>
<keyword evidence="3" id="KW-1185">Reference proteome</keyword>
<name>A0A5B7I4B9_PORTR</name>
<proteinExistence type="predicted"/>
<evidence type="ECO:0000313" key="3">
    <source>
        <dbReference type="Proteomes" id="UP000324222"/>
    </source>
</evidence>
<evidence type="ECO:0000313" key="2">
    <source>
        <dbReference type="EMBL" id="MPC76679.1"/>
    </source>
</evidence>
<accession>A0A5B7I4B9</accession>
<gene>
    <name evidence="2" type="ORF">E2C01_071103</name>
</gene>
<comment type="caution">
    <text evidence="2">The sequence shown here is derived from an EMBL/GenBank/DDBJ whole genome shotgun (WGS) entry which is preliminary data.</text>
</comment>
<reference evidence="2 3" key="1">
    <citation type="submission" date="2019-05" db="EMBL/GenBank/DDBJ databases">
        <title>Another draft genome of Portunus trituberculatus and its Hox gene families provides insights of decapod evolution.</title>
        <authorList>
            <person name="Jeong J.-H."/>
            <person name="Song I."/>
            <person name="Kim S."/>
            <person name="Choi T."/>
            <person name="Kim D."/>
            <person name="Ryu S."/>
            <person name="Kim W."/>
        </authorList>
    </citation>
    <scope>NUCLEOTIDE SEQUENCE [LARGE SCALE GENOMIC DNA]</scope>
    <source>
        <tissue evidence="2">Muscle</tissue>
    </source>
</reference>
<feature type="region of interest" description="Disordered" evidence="1">
    <location>
        <begin position="1"/>
        <end position="39"/>
    </location>
</feature>
<protein>
    <submittedName>
        <fullName evidence="2">Uncharacterized protein</fullName>
    </submittedName>
</protein>
<dbReference type="Proteomes" id="UP000324222">
    <property type="component" value="Unassembled WGS sequence"/>
</dbReference>